<accession>A0A372IPQ4</accession>
<evidence type="ECO:0000313" key="2">
    <source>
        <dbReference type="Proteomes" id="UP000264702"/>
    </source>
</evidence>
<protein>
    <submittedName>
        <fullName evidence="1">Histidine phosphatase family protein</fullName>
    </submittedName>
</protein>
<sequence length="195" mass="22165">MSRIVFIRHTATDMAGRFCGHSDPDLNATGEEQLRHLLDEIAPLGIERIFSSDLLRARRVAEAIASHYEAELYFRSTLREISFGEWESMEWSEIQSRFPEQAQRWLIGFPLEAAPGGESYESFTTRVALELQTIVCEQDKSVTAIVTHRGVMQFALARFFSIPAAETWQRTARYGAVVSVEFDEALCALTQEITR</sequence>
<comment type="caution">
    <text evidence="1">The sequence shown here is derived from an EMBL/GenBank/DDBJ whole genome shotgun (WGS) entry which is preliminary data.</text>
</comment>
<dbReference type="CDD" id="cd07067">
    <property type="entry name" value="HP_PGM_like"/>
    <property type="match status" value="1"/>
</dbReference>
<proteinExistence type="predicted"/>
<dbReference type="GO" id="GO:0016791">
    <property type="term" value="F:phosphatase activity"/>
    <property type="evidence" value="ECO:0007669"/>
    <property type="project" value="TreeGrafter"/>
</dbReference>
<dbReference type="EMBL" id="QVQT01000003">
    <property type="protein sequence ID" value="RFU16927.1"/>
    <property type="molecule type" value="Genomic_DNA"/>
</dbReference>
<dbReference type="InterPro" id="IPR013078">
    <property type="entry name" value="His_Pase_superF_clade-1"/>
</dbReference>
<dbReference type="Proteomes" id="UP000264702">
    <property type="component" value="Unassembled WGS sequence"/>
</dbReference>
<reference evidence="1 2" key="1">
    <citation type="submission" date="2018-08" db="EMBL/GenBank/DDBJ databases">
        <title>Acidipila sp. 4G-K13, an acidobacterium isolated from forest soil.</title>
        <authorList>
            <person name="Gao Z.-H."/>
            <person name="Qiu L.-H."/>
        </authorList>
    </citation>
    <scope>NUCLEOTIDE SEQUENCE [LARGE SCALE GENOMIC DNA]</scope>
    <source>
        <strain evidence="1 2">4G-K13</strain>
    </source>
</reference>
<dbReference type="InterPro" id="IPR050275">
    <property type="entry name" value="PGM_Phosphatase"/>
</dbReference>
<dbReference type="SMART" id="SM00855">
    <property type="entry name" value="PGAM"/>
    <property type="match status" value="1"/>
</dbReference>
<gene>
    <name evidence="1" type="ORF">D0Y96_09345</name>
</gene>
<evidence type="ECO:0000313" key="1">
    <source>
        <dbReference type="EMBL" id="RFU16927.1"/>
    </source>
</evidence>
<dbReference type="Pfam" id="PF00300">
    <property type="entry name" value="His_Phos_1"/>
    <property type="match status" value="1"/>
</dbReference>
<dbReference type="InterPro" id="IPR029033">
    <property type="entry name" value="His_PPase_superfam"/>
</dbReference>
<dbReference type="OrthoDB" id="9781415at2"/>
<dbReference type="AlphaFoldDB" id="A0A372IPQ4"/>
<dbReference type="PANTHER" id="PTHR48100:SF59">
    <property type="entry name" value="ADENOSYLCOBALAMIN_ALPHA-RIBAZOLE PHOSPHATASE"/>
    <property type="match status" value="1"/>
</dbReference>
<keyword evidence="2" id="KW-1185">Reference proteome</keyword>
<dbReference type="GO" id="GO:0005737">
    <property type="term" value="C:cytoplasm"/>
    <property type="evidence" value="ECO:0007669"/>
    <property type="project" value="TreeGrafter"/>
</dbReference>
<organism evidence="1 2">
    <name type="scientific">Paracidobacterium acidisoli</name>
    <dbReference type="NCBI Taxonomy" id="2303751"/>
    <lineage>
        <taxon>Bacteria</taxon>
        <taxon>Pseudomonadati</taxon>
        <taxon>Acidobacteriota</taxon>
        <taxon>Terriglobia</taxon>
        <taxon>Terriglobales</taxon>
        <taxon>Acidobacteriaceae</taxon>
        <taxon>Paracidobacterium</taxon>
    </lineage>
</organism>
<dbReference type="SUPFAM" id="SSF53254">
    <property type="entry name" value="Phosphoglycerate mutase-like"/>
    <property type="match status" value="1"/>
</dbReference>
<dbReference type="RefSeq" id="WP_117299097.1">
    <property type="nucleotide sequence ID" value="NZ_QVQT02000003.1"/>
</dbReference>
<dbReference type="Gene3D" id="3.40.50.1240">
    <property type="entry name" value="Phosphoglycerate mutase-like"/>
    <property type="match status" value="1"/>
</dbReference>
<name>A0A372IPQ4_9BACT</name>
<dbReference type="PANTHER" id="PTHR48100">
    <property type="entry name" value="BROAD-SPECIFICITY PHOSPHATASE YOR283W-RELATED"/>
    <property type="match status" value="1"/>
</dbReference>